<sequence>MKFIYSLIGLILLSACSGNSEEDENCKFLLDINVRETIDLSLPQYSQLQFAGNSEYIPFGGNAGIIVASTGFDFYAWDASDPNHVPSACSALVPSGLEATCGCSDKNKYSLITGAPLEDSSLRCSLKFYRVEKNGNSLLIFN</sequence>
<dbReference type="EMBL" id="VRKQ01000010">
    <property type="protein sequence ID" value="TXG36857.1"/>
    <property type="molecule type" value="Genomic_DNA"/>
</dbReference>
<protein>
    <recommendedName>
        <fullName evidence="3">Rieske domain-containing protein</fullName>
    </recommendedName>
</protein>
<dbReference type="OrthoDB" id="1201186at2"/>
<gene>
    <name evidence="1" type="ORF">FUA22_09790</name>
</gene>
<reference evidence="1 2" key="1">
    <citation type="submission" date="2019-08" db="EMBL/GenBank/DDBJ databases">
        <title>Seonamhaeicola sediminis sp. nov., isolated from marine sediment.</title>
        <authorList>
            <person name="Cao W.R."/>
        </authorList>
    </citation>
    <scope>NUCLEOTIDE SEQUENCE [LARGE SCALE GENOMIC DNA]</scope>
    <source>
        <strain evidence="1 2">1505</strain>
    </source>
</reference>
<accession>A0A5C7GGU3</accession>
<keyword evidence="2" id="KW-1185">Reference proteome</keyword>
<evidence type="ECO:0000313" key="2">
    <source>
        <dbReference type="Proteomes" id="UP000321080"/>
    </source>
</evidence>
<dbReference type="RefSeq" id="WP_147767800.1">
    <property type="nucleotide sequence ID" value="NZ_VRKQ01000010.1"/>
</dbReference>
<organism evidence="1 2">
    <name type="scientific">Seonamhaeicola maritimus</name>
    <dbReference type="NCBI Taxonomy" id="2591822"/>
    <lineage>
        <taxon>Bacteria</taxon>
        <taxon>Pseudomonadati</taxon>
        <taxon>Bacteroidota</taxon>
        <taxon>Flavobacteriia</taxon>
        <taxon>Flavobacteriales</taxon>
        <taxon>Flavobacteriaceae</taxon>
    </lineage>
</organism>
<evidence type="ECO:0008006" key="3">
    <source>
        <dbReference type="Google" id="ProtNLM"/>
    </source>
</evidence>
<dbReference type="Proteomes" id="UP000321080">
    <property type="component" value="Unassembled WGS sequence"/>
</dbReference>
<evidence type="ECO:0000313" key="1">
    <source>
        <dbReference type="EMBL" id="TXG36857.1"/>
    </source>
</evidence>
<name>A0A5C7GGU3_9FLAO</name>
<comment type="caution">
    <text evidence="1">The sequence shown here is derived from an EMBL/GenBank/DDBJ whole genome shotgun (WGS) entry which is preliminary data.</text>
</comment>
<dbReference type="AlphaFoldDB" id="A0A5C7GGU3"/>
<proteinExistence type="predicted"/>
<dbReference type="PROSITE" id="PS51257">
    <property type="entry name" value="PROKAR_LIPOPROTEIN"/>
    <property type="match status" value="1"/>
</dbReference>